<dbReference type="PANTHER" id="PTHR12687:SF4">
    <property type="entry name" value="NUCLEOLAR COMPLEX PROTEIN 2 HOMOLOG"/>
    <property type="match status" value="1"/>
</dbReference>
<reference evidence="5 6" key="1">
    <citation type="journal article" date="2017" name="PLoS Biol.">
        <title>The sea cucumber genome provides insights into morphological evolution and visceral regeneration.</title>
        <authorList>
            <person name="Zhang X."/>
            <person name="Sun L."/>
            <person name="Yuan J."/>
            <person name="Sun Y."/>
            <person name="Gao Y."/>
            <person name="Zhang L."/>
            <person name="Li S."/>
            <person name="Dai H."/>
            <person name="Hamel J.F."/>
            <person name="Liu C."/>
            <person name="Yu Y."/>
            <person name="Liu S."/>
            <person name="Lin W."/>
            <person name="Guo K."/>
            <person name="Jin S."/>
            <person name="Xu P."/>
            <person name="Storey K.B."/>
            <person name="Huan P."/>
            <person name="Zhang T."/>
            <person name="Zhou Y."/>
            <person name="Zhang J."/>
            <person name="Lin C."/>
            <person name="Li X."/>
            <person name="Xing L."/>
            <person name="Huo D."/>
            <person name="Sun M."/>
            <person name="Wang L."/>
            <person name="Mercier A."/>
            <person name="Li F."/>
            <person name="Yang H."/>
            <person name="Xiang J."/>
        </authorList>
    </citation>
    <scope>NUCLEOTIDE SEQUENCE [LARGE SCALE GENOMIC DNA]</scope>
    <source>
        <strain evidence="5">Shaxun</strain>
        <tissue evidence="5">Muscle</tissue>
    </source>
</reference>
<feature type="compositionally biased region" description="Basic and acidic residues" evidence="4">
    <location>
        <begin position="429"/>
        <end position="453"/>
    </location>
</feature>
<dbReference type="GO" id="GO:0005654">
    <property type="term" value="C:nucleoplasm"/>
    <property type="evidence" value="ECO:0007669"/>
    <property type="project" value="TreeGrafter"/>
</dbReference>
<dbReference type="STRING" id="307972.A0A2G8KDJ4"/>
<keyword evidence="3" id="KW-0539">Nucleus</keyword>
<dbReference type="GO" id="GO:0003714">
    <property type="term" value="F:transcription corepressor activity"/>
    <property type="evidence" value="ECO:0007669"/>
    <property type="project" value="TreeGrafter"/>
</dbReference>
<keyword evidence="6" id="KW-1185">Reference proteome</keyword>
<comment type="caution">
    <text evidence="5">The sequence shown here is derived from an EMBL/GenBank/DDBJ whole genome shotgun (WGS) entry which is preliminary data.</text>
</comment>
<dbReference type="InterPro" id="IPR016024">
    <property type="entry name" value="ARM-type_fold"/>
</dbReference>
<gene>
    <name evidence="5" type="ORF">BSL78_17070</name>
</gene>
<comment type="similarity">
    <text evidence="2">Belongs to the NOC2 family.</text>
</comment>
<dbReference type="GO" id="GO:0005730">
    <property type="term" value="C:nucleolus"/>
    <property type="evidence" value="ECO:0007669"/>
    <property type="project" value="TreeGrafter"/>
</dbReference>
<organism evidence="5 6">
    <name type="scientific">Stichopus japonicus</name>
    <name type="common">Sea cucumber</name>
    <dbReference type="NCBI Taxonomy" id="307972"/>
    <lineage>
        <taxon>Eukaryota</taxon>
        <taxon>Metazoa</taxon>
        <taxon>Echinodermata</taxon>
        <taxon>Eleutherozoa</taxon>
        <taxon>Echinozoa</taxon>
        <taxon>Holothuroidea</taxon>
        <taxon>Aspidochirotacea</taxon>
        <taxon>Aspidochirotida</taxon>
        <taxon>Stichopodidae</taxon>
        <taxon>Apostichopus</taxon>
    </lineage>
</organism>
<dbReference type="OrthoDB" id="10266662at2759"/>
<evidence type="ECO:0000256" key="3">
    <source>
        <dbReference type="ARBA" id="ARBA00023242"/>
    </source>
</evidence>
<proteinExistence type="inferred from homology"/>
<dbReference type="GO" id="GO:0030691">
    <property type="term" value="C:Noc2p-Noc3p complex"/>
    <property type="evidence" value="ECO:0007669"/>
    <property type="project" value="TreeGrafter"/>
</dbReference>
<dbReference type="InterPro" id="IPR005343">
    <property type="entry name" value="Noc2"/>
</dbReference>
<accession>A0A2G8KDJ4</accession>
<protein>
    <submittedName>
        <fullName evidence="5">Putative nucleolar complex protein 2-like</fullName>
    </submittedName>
</protein>
<feature type="compositionally biased region" description="Acidic residues" evidence="4">
    <location>
        <begin position="345"/>
        <end position="370"/>
    </location>
</feature>
<dbReference type="GO" id="GO:0030690">
    <property type="term" value="C:Noc1p-Noc2p complex"/>
    <property type="evidence" value="ECO:0007669"/>
    <property type="project" value="TreeGrafter"/>
</dbReference>
<feature type="region of interest" description="Disordered" evidence="4">
    <location>
        <begin position="345"/>
        <end position="379"/>
    </location>
</feature>
<dbReference type="EMBL" id="MRZV01000668">
    <property type="protein sequence ID" value="PIK46077.1"/>
    <property type="molecule type" value="Genomic_DNA"/>
</dbReference>
<dbReference type="Proteomes" id="UP000230750">
    <property type="component" value="Unassembled WGS sequence"/>
</dbReference>
<dbReference type="GO" id="GO:0042273">
    <property type="term" value="P:ribosomal large subunit biogenesis"/>
    <property type="evidence" value="ECO:0007669"/>
    <property type="project" value="TreeGrafter"/>
</dbReference>
<sequence>MFALDTKVTYQHAFVYIRQLAIHLRNAMTIKKKDSYQSVYNWQYVHCIHLWCRVLGTLHQDDNLRPLIYPLVQTSVGVIKLIPAGKYYPIRFHVIRSLNTLSAATGVFIPLLPFLTEIFDITDFNKKHASMSFKPINFAVILRLSKAQIMEKGFREGVIDQIYDLILEVCNTHCHTIGFPELVLPAIVKMKEFVKTCKVANFTRQIKQLLDKIQENCNDIEKRRSTATFGIADNGAVKAWETKYLLEGPPISKYCKTYRNLREKELRMAEAARDVSVEEIGSMTMTTKKRKAFEFIQRDHSKKELKELFHGDSDSEDDLLVRAERRQEKLDSGKKVFALVRADMDDDDEDGFSDESDEGGDDEENEEELMDAEKFKEQKTEIFREMANVKDIVEDFDMSEEEKTEVIKQKKTTTNKEKNVVPEGKMKRKVPEGKMRKNAPEGKKRRNAPEGKMRKNAPQGKMRKSKGGVKPRKKQKLVK</sequence>
<comment type="subcellular location">
    <subcellularLocation>
        <location evidence="1">Nucleus</location>
    </subcellularLocation>
</comment>
<name>A0A2G8KDJ4_STIJA</name>
<evidence type="ECO:0000256" key="4">
    <source>
        <dbReference type="SAM" id="MobiDB-lite"/>
    </source>
</evidence>
<dbReference type="Pfam" id="PF03715">
    <property type="entry name" value="Noc2"/>
    <property type="match status" value="1"/>
</dbReference>
<feature type="compositionally biased region" description="Acidic residues" evidence="4">
    <location>
        <begin position="394"/>
        <end position="403"/>
    </location>
</feature>
<feature type="region of interest" description="Disordered" evidence="4">
    <location>
        <begin position="393"/>
        <end position="479"/>
    </location>
</feature>
<dbReference type="PANTHER" id="PTHR12687">
    <property type="entry name" value="NUCLEOLAR COMPLEX 2 AND RAD4-RELATED"/>
    <property type="match status" value="1"/>
</dbReference>
<evidence type="ECO:0000313" key="6">
    <source>
        <dbReference type="Proteomes" id="UP000230750"/>
    </source>
</evidence>
<dbReference type="AlphaFoldDB" id="A0A2G8KDJ4"/>
<dbReference type="GO" id="GO:0000122">
    <property type="term" value="P:negative regulation of transcription by RNA polymerase II"/>
    <property type="evidence" value="ECO:0007669"/>
    <property type="project" value="TreeGrafter"/>
</dbReference>
<dbReference type="GO" id="GO:0042393">
    <property type="term" value="F:histone binding"/>
    <property type="evidence" value="ECO:0007669"/>
    <property type="project" value="TreeGrafter"/>
</dbReference>
<evidence type="ECO:0000256" key="2">
    <source>
        <dbReference type="ARBA" id="ARBA00005907"/>
    </source>
</evidence>
<evidence type="ECO:0000256" key="1">
    <source>
        <dbReference type="ARBA" id="ARBA00004123"/>
    </source>
</evidence>
<dbReference type="SUPFAM" id="SSF48371">
    <property type="entry name" value="ARM repeat"/>
    <property type="match status" value="1"/>
</dbReference>
<evidence type="ECO:0000313" key="5">
    <source>
        <dbReference type="EMBL" id="PIK46077.1"/>
    </source>
</evidence>
<feature type="compositionally biased region" description="Basic residues" evidence="4">
    <location>
        <begin position="461"/>
        <end position="479"/>
    </location>
</feature>
<feature type="compositionally biased region" description="Basic and acidic residues" evidence="4">
    <location>
        <begin position="404"/>
        <end position="420"/>
    </location>
</feature>